<protein>
    <submittedName>
        <fullName evidence="10">LOW QUALITY PROTEIN: calpain-9-like</fullName>
    </submittedName>
</protein>
<keyword evidence="2" id="KW-0645">Protease</keyword>
<sequence length="304" mass="34250">MPLQSTQSGRGFGSNKAVGTQSDGKSFEDLRHECLKNGVLFEDQDFPAVDSSLYFSQSVPVNIEWKRPKEICDNPKFIVGDANRTDICQGQLGDCWLLAAIASLTLKKDTMARVIPHDQDFDRRYAGIFHFQFWHHNKWLDVVVDDRLPTVRDKLIMLHSASNNEFWSALLEKAYAKLHGSYESLKGGSTMEAMEDFTGGVGEIYETKKAPDNLFSIMRKAMDRGSMMGCSIDLAESEAKTATGLVKGHAYSITALEEVTVRGQKVQLIRVRKPWGQVEWNGPPKGFEPNWTSSGRRWCYKQEG</sequence>
<evidence type="ECO:0000256" key="6">
    <source>
        <dbReference type="PROSITE-ProRule" id="PRU00239"/>
    </source>
</evidence>
<feature type="active site" evidence="5">
    <location>
        <position position="95"/>
    </location>
</feature>
<evidence type="ECO:0000256" key="3">
    <source>
        <dbReference type="ARBA" id="ARBA00022801"/>
    </source>
</evidence>
<dbReference type="RefSeq" id="XP_029284178.1">
    <property type="nucleotide sequence ID" value="XM_029428318.1"/>
</dbReference>
<reference evidence="10" key="1">
    <citation type="submission" date="2025-08" db="UniProtKB">
        <authorList>
            <consortium name="RefSeq"/>
        </authorList>
    </citation>
    <scope>IDENTIFICATION</scope>
</reference>
<dbReference type="PANTHER" id="PTHR10183">
    <property type="entry name" value="CALPAIN"/>
    <property type="match status" value="1"/>
</dbReference>
<dbReference type="InterPro" id="IPR038765">
    <property type="entry name" value="Papain-like_cys_pep_sf"/>
</dbReference>
<dbReference type="OrthoDB" id="186625at2759"/>
<proteinExistence type="inferred from homology"/>
<dbReference type="PROSITE" id="PS00139">
    <property type="entry name" value="THIOL_PROTEASE_CYS"/>
    <property type="match status" value="1"/>
</dbReference>
<evidence type="ECO:0000256" key="1">
    <source>
        <dbReference type="ARBA" id="ARBA00007623"/>
    </source>
</evidence>
<feature type="region of interest" description="Disordered" evidence="7">
    <location>
        <begin position="1"/>
        <end position="24"/>
    </location>
</feature>
<dbReference type="InterPro" id="IPR022684">
    <property type="entry name" value="Calpain_cysteine_protease"/>
</dbReference>
<evidence type="ECO:0000259" key="8">
    <source>
        <dbReference type="PROSITE" id="PS50203"/>
    </source>
</evidence>
<dbReference type="Proteomes" id="UP000504630">
    <property type="component" value="Unplaced"/>
</dbReference>
<evidence type="ECO:0000256" key="5">
    <source>
        <dbReference type="PIRSR" id="PIRSR622684-1"/>
    </source>
</evidence>
<evidence type="ECO:0000313" key="9">
    <source>
        <dbReference type="Proteomes" id="UP000504630"/>
    </source>
</evidence>
<dbReference type="InterPro" id="IPR001300">
    <property type="entry name" value="Peptidase_C2_calpain_cat"/>
</dbReference>
<feature type="domain" description="Calpain catalytic" evidence="8">
    <location>
        <begin position="40"/>
        <end position="304"/>
    </location>
</feature>
<dbReference type="GeneID" id="115006204"/>
<gene>
    <name evidence="10" type="primary">LOC115006204</name>
</gene>
<dbReference type="AlphaFoldDB" id="A0A6J2PDQ5"/>
<evidence type="ECO:0000256" key="7">
    <source>
        <dbReference type="SAM" id="MobiDB-lite"/>
    </source>
</evidence>
<comment type="similarity">
    <text evidence="1">Belongs to the peptidase C2 family.</text>
</comment>
<dbReference type="GO" id="GO:0004198">
    <property type="term" value="F:calcium-dependent cysteine-type endopeptidase activity"/>
    <property type="evidence" value="ECO:0007669"/>
    <property type="project" value="InterPro"/>
</dbReference>
<evidence type="ECO:0000256" key="2">
    <source>
        <dbReference type="ARBA" id="ARBA00022670"/>
    </source>
</evidence>
<dbReference type="KEGG" id="cgob:115006204"/>
<dbReference type="PROSITE" id="PS50203">
    <property type="entry name" value="CALPAIN_CAT"/>
    <property type="match status" value="1"/>
</dbReference>
<dbReference type="Pfam" id="PF00648">
    <property type="entry name" value="Peptidase_C2"/>
    <property type="match status" value="1"/>
</dbReference>
<evidence type="ECO:0000256" key="4">
    <source>
        <dbReference type="ARBA" id="ARBA00022807"/>
    </source>
</evidence>
<dbReference type="Gene3D" id="3.90.70.10">
    <property type="entry name" value="Cysteine proteinases"/>
    <property type="match status" value="1"/>
</dbReference>
<dbReference type="SMART" id="SM00230">
    <property type="entry name" value="CysPc"/>
    <property type="match status" value="1"/>
</dbReference>
<dbReference type="SUPFAM" id="SSF54001">
    <property type="entry name" value="Cysteine proteinases"/>
    <property type="match status" value="1"/>
</dbReference>
<dbReference type="InterPro" id="IPR000169">
    <property type="entry name" value="Pept_cys_AS"/>
</dbReference>
<dbReference type="InParanoid" id="A0A6J2PDQ5"/>
<accession>A0A6J2PDQ5</accession>
<name>A0A6J2PDQ5_COTGO</name>
<keyword evidence="3" id="KW-0378">Hydrolase</keyword>
<dbReference type="PRINTS" id="PR00704">
    <property type="entry name" value="CALPAIN"/>
</dbReference>
<dbReference type="GO" id="GO:0005737">
    <property type="term" value="C:cytoplasm"/>
    <property type="evidence" value="ECO:0007669"/>
    <property type="project" value="TreeGrafter"/>
</dbReference>
<organism evidence="9 10">
    <name type="scientific">Cottoperca gobio</name>
    <name type="common">Frogmouth</name>
    <name type="synonym">Aphritis gobio</name>
    <dbReference type="NCBI Taxonomy" id="56716"/>
    <lineage>
        <taxon>Eukaryota</taxon>
        <taxon>Metazoa</taxon>
        <taxon>Chordata</taxon>
        <taxon>Craniata</taxon>
        <taxon>Vertebrata</taxon>
        <taxon>Euteleostomi</taxon>
        <taxon>Actinopterygii</taxon>
        <taxon>Neopterygii</taxon>
        <taxon>Teleostei</taxon>
        <taxon>Neoteleostei</taxon>
        <taxon>Acanthomorphata</taxon>
        <taxon>Eupercaria</taxon>
        <taxon>Perciformes</taxon>
        <taxon>Notothenioidei</taxon>
        <taxon>Bovichtidae</taxon>
        <taxon>Cottoperca</taxon>
    </lineage>
</organism>
<feature type="active site" evidence="5">
    <location>
        <position position="249"/>
    </location>
</feature>
<dbReference type="GO" id="GO:0006508">
    <property type="term" value="P:proteolysis"/>
    <property type="evidence" value="ECO:0007669"/>
    <property type="project" value="UniProtKB-KW"/>
</dbReference>
<comment type="caution">
    <text evidence="6">Lacks conserved residue(s) required for the propagation of feature annotation.</text>
</comment>
<keyword evidence="4" id="KW-0788">Thiol protease</keyword>
<keyword evidence="9" id="KW-1185">Reference proteome</keyword>
<dbReference type="CDD" id="cd00044">
    <property type="entry name" value="CysPc"/>
    <property type="match status" value="1"/>
</dbReference>
<evidence type="ECO:0000313" key="10">
    <source>
        <dbReference type="RefSeq" id="XP_029284178.1"/>
    </source>
</evidence>
<dbReference type="PANTHER" id="PTHR10183:SF385">
    <property type="entry name" value="CALPAIN-9"/>
    <property type="match status" value="1"/>
</dbReference>